<protein>
    <submittedName>
        <fullName evidence="4">Dipeptidyl aminopeptidase/acylaminoacyl peptidase</fullName>
    </submittedName>
</protein>
<evidence type="ECO:0000256" key="1">
    <source>
        <dbReference type="ARBA" id="ARBA00022801"/>
    </source>
</evidence>
<keyword evidence="1" id="KW-0378">Hydrolase</keyword>
<comment type="caution">
    <text evidence="4">The sequence shown here is derived from an EMBL/GenBank/DDBJ whole genome shotgun (WGS) entry which is preliminary data.</text>
</comment>
<evidence type="ECO:0000256" key="2">
    <source>
        <dbReference type="SAM" id="SignalP"/>
    </source>
</evidence>
<organism evidence="4 5">
    <name type="scientific">Altererythrobacter ishigakiensis</name>
    <dbReference type="NCBI Taxonomy" id="476157"/>
    <lineage>
        <taxon>Bacteria</taxon>
        <taxon>Pseudomonadati</taxon>
        <taxon>Pseudomonadota</taxon>
        <taxon>Alphaproteobacteria</taxon>
        <taxon>Sphingomonadales</taxon>
        <taxon>Erythrobacteraceae</taxon>
        <taxon>Altererythrobacter</taxon>
    </lineage>
</organism>
<proteinExistence type="predicted"/>
<keyword evidence="4" id="KW-0645">Protease</keyword>
<reference evidence="4 5" key="1">
    <citation type="submission" date="2019-07" db="EMBL/GenBank/DDBJ databases">
        <title>Genomic Encyclopedia of Archaeal and Bacterial Type Strains, Phase II (KMG-II): from individual species to whole genera.</title>
        <authorList>
            <person name="Goeker M."/>
        </authorList>
    </citation>
    <scope>NUCLEOTIDE SEQUENCE [LARGE SCALE GENOMIC DNA]</scope>
    <source>
        <strain evidence="4 5">ATCC BAA-2084</strain>
    </source>
</reference>
<dbReference type="PANTHER" id="PTHR42776">
    <property type="entry name" value="SERINE PEPTIDASE S9 FAMILY MEMBER"/>
    <property type="match status" value="1"/>
</dbReference>
<dbReference type="GO" id="GO:0004252">
    <property type="term" value="F:serine-type endopeptidase activity"/>
    <property type="evidence" value="ECO:0007669"/>
    <property type="project" value="TreeGrafter"/>
</dbReference>
<dbReference type="AlphaFoldDB" id="A0A562UUY6"/>
<accession>A0A562UUY6</accession>
<feature type="domain" description="Peptidase S9 prolyl oligopeptidase catalytic" evidence="3">
    <location>
        <begin position="467"/>
        <end position="667"/>
    </location>
</feature>
<evidence type="ECO:0000313" key="4">
    <source>
        <dbReference type="EMBL" id="TWJ09423.1"/>
    </source>
</evidence>
<dbReference type="Pfam" id="PF00326">
    <property type="entry name" value="Peptidase_S9"/>
    <property type="match status" value="1"/>
</dbReference>
<gene>
    <name evidence="4" type="ORF">JN10_1057</name>
</gene>
<feature type="signal peptide" evidence="2">
    <location>
        <begin position="1"/>
        <end position="25"/>
    </location>
</feature>
<dbReference type="PANTHER" id="PTHR42776:SF27">
    <property type="entry name" value="DIPEPTIDYL PEPTIDASE FAMILY MEMBER 6"/>
    <property type="match status" value="1"/>
</dbReference>
<dbReference type="EMBL" id="VLLK01000001">
    <property type="protein sequence ID" value="TWJ09423.1"/>
    <property type="molecule type" value="Genomic_DNA"/>
</dbReference>
<name>A0A562UUY6_9SPHN</name>
<dbReference type="SUPFAM" id="SSF82171">
    <property type="entry name" value="DPP6 N-terminal domain-like"/>
    <property type="match status" value="1"/>
</dbReference>
<evidence type="ECO:0000259" key="3">
    <source>
        <dbReference type="Pfam" id="PF00326"/>
    </source>
</evidence>
<sequence length="673" mass="75606">MRFKTPLVAGAVGALALMFSPTAETAPAKAQAEASTSTIPVEVWALRNVVNAVQISPDGKHILVHKTESREGDYLLEIYKTDQLLAGDSSPFRRLNADPMEIISAQWVTDNHIFGTAWQVNRTRVPRPEADVRDYKSFAYNLEENKFNNIDGNFGIETLLPDEPDTIMISEGRAVSDGLGVDPFSAFRPQAYYRFNLNTGTRSLVMKGSEKYPNATFDNKGNPRYTQSVDPGTHEIVNYYRLPGDSSWKEFGERYDLDEHENLYRVLSGFMGLAGFDPDNPNIGYIIDNRGEDKAALWEFDFTTGQFGKKLFQPENADVMSIRTSSMPGDDKLVGAVYPDWRYEVHWFDEEEKALHEALEQQIPYAHQLAISSRSRDGKRMIVRNTGPRDPGSFYLITEAGIAKLGSRNPLVNPEQLHDVEFIRYPSRDGLMIPGYVTKPKGEGPFPTIVYHLGGPHVNGLVGYDEMSQMLADNGYMVFHPENRISTGWGQRHFDAGYGQHGLAMQNDKDDGVKALIEAGWADPDRIAFFGWSYGGQAALYAAANKSGLYQCSIAVAAVADAEKQYYGRRDTRYKALDDWSKARGGLVGINPIDEVDKVSIPLLMVHHKQDRRVMYYHFEDYKKAIEGAGKDAQFMTIDGADHFGNTQMYSHQEQLYTKMLDFYRNDCGPDGL</sequence>
<evidence type="ECO:0000313" key="5">
    <source>
        <dbReference type="Proteomes" id="UP000320547"/>
    </source>
</evidence>
<dbReference type="Proteomes" id="UP000320547">
    <property type="component" value="Unassembled WGS sequence"/>
</dbReference>
<dbReference type="GO" id="GO:0006508">
    <property type="term" value="P:proteolysis"/>
    <property type="evidence" value="ECO:0007669"/>
    <property type="project" value="InterPro"/>
</dbReference>
<keyword evidence="2" id="KW-0732">Signal</keyword>
<dbReference type="InterPro" id="IPR029058">
    <property type="entry name" value="AB_hydrolase_fold"/>
</dbReference>
<dbReference type="InterPro" id="IPR001375">
    <property type="entry name" value="Peptidase_S9_cat"/>
</dbReference>
<dbReference type="RefSeq" id="WP_067601373.1">
    <property type="nucleotide sequence ID" value="NZ_CP015963.1"/>
</dbReference>
<feature type="chain" id="PRO_5021712433" evidence="2">
    <location>
        <begin position="26"/>
        <end position="673"/>
    </location>
</feature>
<keyword evidence="4" id="KW-0031">Aminopeptidase</keyword>
<dbReference type="SUPFAM" id="SSF53474">
    <property type="entry name" value="alpha/beta-Hydrolases"/>
    <property type="match status" value="1"/>
</dbReference>
<dbReference type="GO" id="GO:0004177">
    <property type="term" value="F:aminopeptidase activity"/>
    <property type="evidence" value="ECO:0007669"/>
    <property type="project" value="UniProtKB-KW"/>
</dbReference>
<keyword evidence="5" id="KW-1185">Reference proteome</keyword>
<dbReference type="Gene3D" id="3.40.50.1820">
    <property type="entry name" value="alpha/beta hydrolase"/>
    <property type="match status" value="1"/>
</dbReference>
<dbReference type="STRING" id="476157.GCA_001663155_02295"/>
<dbReference type="OrthoDB" id="1094230at2"/>